<dbReference type="AlphaFoldDB" id="A0AAD5RCE9"/>
<protein>
    <submittedName>
        <fullName evidence="1">Uncharacterized protein</fullName>
    </submittedName>
</protein>
<sequence>MMELTSEQTRLLMMHEWLLGSIATVASFQLSDPEKHLLLSSDLLDVKFVPSNAAFLG</sequence>
<dbReference type="EMBL" id="JAHQIW010007317">
    <property type="protein sequence ID" value="KAJ1373590.1"/>
    <property type="molecule type" value="Genomic_DNA"/>
</dbReference>
<reference evidence="1" key="1">
    <citation type="submission" date="2021-06" db="EMBL/GenBank/DDBJ databases">
        <title>Parelaphostrongylus tenuis whole genome reference sequence.</title>
        <authorList>
            <person name="Garwood T.J."/>
            <person name="Larsen P.A."/>
            <person name="Fountain-Jones N.M."/>
            <person name="Garbe J.R."/>
            <person name="Macchietto M.G."/>
            <person name="Kania S.A."/>
            <person name="Gerhold R.W."/>
            <person name="Richards J.E."/>
            <person name="Wolf T.M."/>
        </authorList>
    </citation>
    <scope>NUCLEOTIDE SEQUENCE</scope>
    <source>
        <strain evidence="1">MNPRO001-30</strain>
        <tissue evidence="1">Meninges</tissue>
    </source>
</reference>
<dbReference type="Proteomes" id="UP001196413">
    <property type="component" value="Unassembled WGS sequence"/>
</dbReference>
<organism evidence="1 2">
    <name type="scientific">Parelaphostrongylus tenuis</name>
    <name type="common">Meningeal worm</name>
    <dbReference type="NCBI Taxonomy" id="148309"/>
    <lineage>
        <taxon>Eukaryota</taxon>
        <taxon>Metazoa</taxon>
        <taxon>Ecdysozoa</taxon>
        <taxon>Nematoda</taxon>
        <taxon>Chromadorea</taxon>
        <taxon>Rhabditida</taxon>
        <taxon>Rhabditina</taxon>
        <taxon>Rhabditomorpha</taxon>
        <taxon>Strongyloidea</taxon>
        <taxon>Metastrongylidae</taxon>
        <taxon>Parelaphostrongylus</taxon>
    </lineage>
</organism>
<gene>
    <name evidence="1" type="ORF">KIN20_036042</name>
</gene>
<keyword evidence="2" id="KW-1185">Reference proteome</keyword>
<name>A0AAD5RCE9_PARTN</name>
<comment type="caution">
    <text evidence="1">The sequence shown here is derived from an EMBL/GenBank/DDBJ whole genome shotgun (WGS) entry which is preliminary data.</text>
</comment>
<accession>A0AAD5RCE9</accession>
<proteinExistence type="predicted"/>
<feature type="non-terminal residue" evidence="1">
    <location>
        <position position="57"/>
    </location>
</feature>
<evidence type="ECO:0000313" key="2">
    <source>
        <dbReference type="Proteomes" id="UP001196413"/>
    </source>
</evidence>
<evidence type="ECO:0000313" key="1">
    <source>
        <dbReference type="EMBL" id="KAJ1373590.1"/>
    </source>
</evidence>